<comment type="caution">
    <text evidence="1">The sequence shown here is derived from an EMBL/GenBank/DDBJ whole genome shotgun (WGS) entry which is preliminary data.</text>
</comment>
<feature type="non-terminal residue" evidence="1">
    <location>
        <position position="1"/>
    </location>
</feature>
<protein>
    <submittedName>
        <fullName evidence="1">Uncharacterized protein</fullName>
    </submittedName>
</protein>
<accession>A0AAN8X464</accession>
<proteinExistence type="predicted"/>
<reference evidence="1 2" key="1">
    <citation type="submission" date="2023-11" db="EMBL/GenBank/DDBJ databases">
        <title>Halocaridina rubra genome assembly.</title>
        <authorList>
            <person name="Smith C."/>
        </authorList>
    </citation>
    <scope>NUCLEOTIDE SEQUENCE [LARGE SCALE GENOMIC DNA]</scope>
    <source>
        <strain evidence="1">EP-1</strain>
        <tissue evidence="1">Whole</tissue>
    </source>
</reference>
<keyword evidence="2" id="KW-1185">Reference proteome</keyword>
<name>A0AAN8X464_HALRR</name>
<organism evidence="1 2">
    <name type="scientific">Halocaridina rubra</name>
    <name type="common">Hawaiian red shrimp</name>
    <dbReference type="NCBI Taxonomy" id="373956"/>
    <lineage>
        <taxon>Eukaryota</taxon>
        <taxon>Metazoa</taxon>
        <taxon>Ecdysozoa</taxon>
        <taxon>Arthropoda</taxon>
        <taxon>Crustacea</taxon>
        <taxon>Multicrustacea</taxon>
        <taxon>Malacostraca</taxon>
        <taxon>Eumalacostraca</taxon>
        <taxon>Eucarida</taxon>
        <taxon>Decapoda</taxon>
        <taxon>Pleocyemata</taxon>
        <taxon>Caridea</taxon>
        <taxon>Atyoidea</taxon>
        <taxon>Atyidae</taxon>
        <taxon>Halocaridina</taxon>
    </lineage>
</organism>
<dbReference type="Proteomes" id="UP001381693">
    <property type="component" value="Unassembled WGS sequence"/>
</dbReference>
<evidence type="ECO:0000313" key="2">
    <source>
        <dbReference type="Proteomes" id="UP001381693"/>
    </source>
</evidence>
<dbReference type="AlphaFoldDB" id="A0AAN8X464"/>
<sequence>KISVIAPIKILVLEFVPQSTDIVDIEDSALNSTSDSESESILCFLSVFSCVREIYFRKTVELSPSFVVFGCIGGSLAMLTKLTHISVVSFTEDVFYRIPTPLTLSHFEEVRILLPKLQDDVTFKHLEKLKTIEIDEVYISSAFDHIIKALRLSGVCVSVMYRKNI</sequence>
<dbReference type="EMBL" id="JAXCGZ010011867">
    <property type="protein sequence ID" value="KAK7074013.1"/>
    <property type="molecule type" value="Genomic_DNA"/>
</dbReference>
<gene>
    <name evidence="1" type="ORF">SK128_028410</name>
</gene>
<evidence type="ECO:0000313" key="1">
    <source>
        <dbReference type="EMBL" id="KAK7074013.1"/>
    </source>
</evidence>